<feature type="region of interest" description="Disordered" evidence="1">
    <location>
        <begin position="159"/>
        <end position="223"/>
    </location>
</feature>
<dbReference type="PANTHER" id="PTHR35587">
    <property type="entry name" value="EXPRESSED PROTEIN"/>
    <property type="match status" value="1"/>
</dbReference>
<accession>A0A1J7IZ38</accession>
<dbReference type="AlphaFoldDB" id="A0A1J7IZ38"/>
<proteinExistence type="predicted"/>
<evidence type="ECO:0000313" key="3">
    <source>
        <dbReference type="Proteomes" id="UP000182658"/>
    </source>
</evidence>
<dbReference type="InterPro" id="IPR022124">
    <property type="entry name" value="DUF3659"/>
</dbReference>
<reference evidence="2 3" key="1">
    <citation type="submission" date="2016-10" db="EMBL/GenBank/DDBJ databases">
        <title>Draft genome sequence of Coniochaeta ligniaria NRRL30616, a lignocellulolytic fungus for bioabatement of inhibitors in plant biomass hydrolysates.</title>
        <authorList>
            <consortium name="DOE Joint Genome Institute"/>
            <person name="Jimenez D.J."/>
            <person name="Hector R.E."/>
            <person name="Riley R."/>
            <person name="Sun H."/>
            <person name="Grigoriev I.V."/>
            <person name="Van Elsas J.D."/>
            <person name="Nichols N.N."/>
        </authorList>
    </citation>
    <scope>NUCLEOTIDE SEQUENCE [LARGE SCALE GENOMIC DNA]</scope>
    <source>
        <strain evidence="2 3">NRRL 30616</strain>
    </source>
</reference>
<dbReference type="Proteomes" id="UP000182658">
    <property type="component" value="Unassembled WGS sequence"/>
</dbReference>
<dbReference type="Pfam" id="PF12396">
    <property type="entry name" value="DUF3659"/>
    <property type="match status" value="1"/>
</dbReference>
<dbReference type="EMBL" id="KV875095">
    <property type="protein sequence ID" value="OIW32541.1"/>
    <property type="molecule type" value="Genomic_DNA"/>
</dbReference>
<gene>
    <name evidence="2" type="ORF">CONLIGDRAFT_678931</name>
</gene>
<evidence type="ECO:0000256" key="1">
    <source>
        <dbReference type="SAM" id="MobiDB-lite"/>
    </source>
</evidence>
<dbReference type="PANTHER" id="PTHR35587:SF4">
    <property type="match status" value="1"/>
</dbReference>
<organism evidence="2 3">
    <name type="scientific">Coniochaeta ligniaria NRRL 30616</name>
    <dbReference type="NCBI Taxonomy" id="1408157"/>
    <lineage>
        <taxon>Eukaryota</taxon>
        <taxon>Fungi</taxon>
        <taxon>Dikarya</taxon>
        <taxon>Ascomycota</taxon>
        <taxon>Pezizomycotina</taxon>
        <taxon>Sordariomycetes</taxon>
        <taxon>Sordariomycetidae</taxon>
        <taxon>Coniochaetales</taxon>
        <taxon>Coniochaetaceae</taxon>
        <taxon>Coniochaeta</taxon>
    </lineage>
</organism>
<feature type="region of interest" description="Disordered" evidence="1">
    <location>
        <begin position="1"/>
        <end position="64"/>
    </location>
</feature>
<feature type="compositionally biased region" description="Basic and acidic residues" evidence="1">
    <location>
        <begin position="383"/>
        <end position="394"/>
    </location>
</feature>
<dbReference type="InParanoid" id="A0A1J7IZ38"/>
<sequence>MASRSSSEDKPKRAPKQAQTYESEGEESAEETYQPPAPRRRSQRPTRQQQQQKGGSGPLDNLALDSVQNTAGGLVNGVTGTLGNVAGNAVQNQGGGDKGKSDTLRLRLDLNLDIEITLKAKIHGDLELALLSKHLIYGRIRLTHMGNYRKQVDIIPQQAMTSPDSDPKPTAHQNPSLSEDDLVEVEHEGSDDEDVAPGPEPESGPQPEARKVTKPGEPAYVAPIPKIGPISPISPVSHPFGVPPSRPPLPKFVGSFLVGRTVDEAGDIVDETTGQVLARAAGDLPSIVGRKVSNNKGDILGDDGSLLGWVADLEIERKGSNAGSSGISPSATSPMGASMAGMRSLAEMMGRANASLVVDHAGNILDAGGNVVGKFHDNNNPAHRKEREEQERAKAAALQAAADRAVRRAVAAQEAEKKAEAEDAGEEGSKQAPPTPPEDEEGEHEPECNCSKKKPRRTEEERRENAAAWRKEKPGESPSDIFLDVKSTTEGIQLTIRIPTVFNGSQVRPTVQFS</sequence>
<evidence type="ECO:0000313" key="2">
    <source>
        <dbReference type="EMBL" id="OIW32541.1"/>
    </source>
</evidence>
<dbReference type="OrthoDB" id="3946749at2759"/>
<feature type="compositionally biased region" description="Acidic residues" evidence="1">
    <location>
        <begin position="178"/>
        <end position="195"/>
    </location>
</feature>
<keyword evidence="3" id="KW-1185">Reference proteome</keyword>
<feature type="compositionally biased region" description="Basic and acidic residues" evidence="1">
    <location>
        <begin position="457"/>
        <end position="475"/>
    </location>
</feature>
<name>A0A1J7IZ38_9PEZI</name>
<feature type="compositionally biased region" description="Basic and acidic residues" evidence="1">
    <location>
        <begin position="1"/>
        <end position="12"/>
    </location>
</feature>
<protein>
    <submittedName>
        <fullName evidence="2">Uncharacterized protein</fullName>
    </submittedName>
</protein>
<feature type="compositionally biased region" description="Low complexity" evidence="1">
    <location>
        <begin position="395"/>
        <end position="413"/>
    </location>
</feature>
<feature type="region of interest" description="Disordered" evidence="1">
    <location>
        <begin position="373"/>
        <end position="484"/>
    </location>
</feature>